<feature type="transmembrane region" description="Helical" evidence="13">
    <location>
        <begin position="281"/>
        <end position="301"/>
    </location>
</feature>
<dbReference type="InterPro" id="IPR050222">
    <property type="entry name" value="MATE_MdtK"/>
</dbReference>
<reference evidence="14" key="1">
    <citation type="submission" date="2020-08" db="EMBL/GenBank/DDBJ databases">
        <title>Genome public.</title>
        <authorList>
            <person name="Liu C."/>
            <person name="Sun Q."/>
        </authorList>
    </citation>
    <scope>NUCLEOTIDE SEQUENCE</scope>
    <source>
        <strain evidence="14">NSJ-53</strain>
    </source>
</reference>
<dbReference type="InterPro" id="IPR048279">
    <property type="entry name" value="MdtK-like"/>
</dbReference>
<dbReference type="InterPro" id="IPR002528">
    <property type="entry name" value="MATE_fam"/>
</dbReference>
<evidence type="ECO:0000256" key="4">
    <source>
        <dbReference type="ARBA" id="ARBA00020268"/>
    </source>
</evidence>
<dbReference type="GO" id="GO:0042910">
    <property type="term" value="F:xenobiotic transmembrane transporter activity"/>
    <property type="evidence" value="ECO:0007669"/>
    <property type="project" value="InterPro"/>
</dbReference>
<evidence type="ECO:0000256" key="8">
    <source>
        <dbReference type="ARBA" id="ARBA00022692"/>
    </source>
</evidence>
<evidence type="ECO:0000256" key="6">
    <source>
        <dbReference type="ARBA" id="ARBA00022449"/>
    </source>
</evidence>
<comment type="caution">
    <text evidence="14">The sequence shown here is derived from an EMBL/GenBank/DDBJ whole genome shotgun (WGS) entry which is preliminary data.</text>
</comment>
<comment type="subcellular location">
    <subcellularLocation>
        <location evidence="2">Cell membrane</location>
        <topology evidence="2">Multi-pass membrane protein</topology>
    </subcellularLocation>
</comment>
<feature type="transmembrane region" description="Helical" evidence="13">
    <location>
        <begin position="313"/>
        <end position="335"/>
    </location>
</feature>
<dbReference type="Pfam" id="PF01554">
    <property type="entry name" value="MatE"/>
    <property type="match status" value="2"/>
</dbReference>
<gene>
    <name evidence="14" type="ORF">H8696_02670</name>
</gene>
<proteinExistence type="inferred from homology"/>
<keyword evidence="6" id="KW-0050">Antiport</keyword>
<sequence length="453" mass="48192">MQRNLTEGSIRKNLIIFALPFLAANFLQALYGTVDVAVVGWFTDASGISAVSIGSQIMMIINSLVVGVTLGGTILIAQYVGARMEGDIRETIGSMLTLFIIAGLVLTAVMFAMLEPILGWLQTPPEALDQARQYSQVAFCGILFTLMYNGISAVLRGMGDSTRPLIFIAVACILNIVLDLLFVGPLGMGAWGAALATILSQAVSMVLSIIYLKRRDFLFDFKLKSFRLHRGKTLRILKLGLPISLQESMVNLSFLIISAAVNALGVAASAAVGIAGKFDGFAMLPATALSGAISSMAAQNMGAGQPERARKTMYTGIAFSLAAASVFFLWVQLAPESVMGLFGAEGDVTAAGVQYMRAFSLDFLMVAFVFCMNGFFNGCGSTVFSMANGLLSTFLVRIPLVFLLESAFPAAPLFGIGLAAPIASAVSIVVGLAYMRSNRWKRDLVQEGILSKS</sequence>
<dbReference type="CDD" id="cd13138">
    <property type="entry name" value="MATE_yoeA_like"/>
    <property type="match status" value="1"/>
</dbReference>
<evidence type="ECO:0000256" key="12">
    <source>
        <dbReference type="ARBA" id="ARBA00031636"/>
    </source>
</evidence>
<feature type="transmembrane region" description="Helical" evidence="13">
    <location>
        <begin position="165"/>
        <end position="184"/>
    </location>
</feature>
<dbReference type="EMBL" id="JACRSR010000001">
    <property type="protein sequence ID" value="MBC8530746.1"/>
    <property type="molecule type" value="Genomic_DNA"/>
</dbReference>
<name>A0A926D3A3_9FIRM</name>
<feature type="transmembrane region" description="Helical" evidence="13">
    <location>
        <begin position="53"/>
        <end position="80"/>
    </location>
</feature>
<dbReference type="PANTHER" id="PTHR43298">
    <property type="entry name" value="MULTIDRUG RESISTANCE PROTEIN NORM-RELATED"/>
    <property type="match status" value="1"/>
</dbReference>
<dbReference type="GO" id="GO:0006811">
    <property type="term" value="P:monoatomic ion transport"/>
    <property type="evidence" value="ECO:0007669"/>
    <property type="project" value="UniProtKB-KW"/>
</dbReference>
<evidence type="ECO:0000256" key="10">
    <source>
        <dbReference type="ARBA" id="ARBA00023065"/>
    </source>
</evidence>
<feature type="transmembrane region" description="Helical" evidence="13">
    <location>
        <begin position="252"/>
        <end position="275"/>
    </location>
</feature>
<evidence type="ECO:0000256" key="7">
    <source>
        <dbReference type="ARBA" id="ARBA00022475"/>
    </source>
</evidence>
<evidence type="ECO:0000256" key="5">
    <source>
        <dbReference type="ARBA" id="ARBA00022448"/>
    </source>
</evidence>
<feature type="transmembrane region" description="Helical" evidence="13">
    <location>
        <begin position="355"/>
        <end position="376"/>
    </location>
</feature>
<feature type="transmembrane region" description="Helical" evidence="13">
    <location>
        <begin position="190"/>
        <end position="212"/>
    </location>
</feature>
<keyword evidence="10" id="KW-0406">Ion transport</keyword>
<protein>
    <recommendedName>
        <fullName evidence="4">Probable multidrug resistance protein NorM</fullName>
    </recommendedName>
    <alternativeName>
        <fullName evidence="12">Multidrug-efflux transporter</fullName>
    </alternativeName>
</protein>
<dbReference type="NCBIfam" id="TIGR00797">
    <property type="entry name" value="matE"/>
    <property type="match status" value="1"/>
</dbReference>
<dbReference type="PANTHER" id="PTHR43298:SF2">
    <property type="entry name" value="FMN_FAD EXPORTER YEEO-RELATED"/>
    <property type="match status" value="1"/>
</dbReference>
<evidence type="ECO:0000256" key="3">
    <source>
        <dbReference type="ARBA" id="ARBA00010199"/>
    </source>
</evidence>
<evidence type="ECO:0000256" key="2">
    <source>
        <dbReference type="ARBA" id="ARBA00004651"/>
    </source>
</evidence>
<evidence type="ECO:0000256" key="13">
    <source>
        <dbReference type="SAM" id="Phobius"/>
    </source>
</evidence>
<feature type="transmembrane region" description="Helical" evidence="13">
    <location>
        <begin position="410"/>
        <end position="434"/>
    </location>
</feature>
<accession>A0A926D3A3</accession>
<keyword evidence="8 13" id="KW-0812">Transmembrane</keyword>
<feature type="transmembrane region" description="Helical" evidence="13">
    <location>
        <begin position="92"/>
        <end position="114"/>
    </location>
</feature>
<dbReference type="Proteomes" id="UP000623172">
    <property type="component" value="Unassembled WGS sequence"/>
</dbReference>
<evidence type="ECO:0000313" key="14">
    <source>
        <dbReference type="EMBL" id="MBC8530746.1"/>
    </source>
</evidence>
<organism evidence="14 15">
    <name type="scientific">Gehongia tenuis</name>
    <dbReference type="NCBI Taxonomy" id="2763655"/>
    <lineage>
        <taxon>Bacteria</taxon>
        <taxon>Bacillati</taxon>
        <taxon>Bacillota</taxon>
        <taxon>Clostridia</taxon>
        <taxon>Christensenellales</taxon>
        <taxon>Christensenellaceae</taxon>
        <taxon>Gehongia</taxon>
    </lineage>
</organism>
<evidence type="ECO:0000256" key="1">
    <source>
        <dbReference type="ARBA" id="ARBA00003408"/>
    </source>
</evidence>
<evidence type="ECO:0000256" key="9">
    <source>
        <dbReference type="ARBA" id="ARBA00022989"/>
    </source>
</evidence>
<keyword evidence="15" id="KW-1185">Reference proteome</keyword>
<feature type="transmembrane region" description="Helical" evidence="13">
    <location>
        <begin position="134"/>
        <end position="153"/>
    </location>
</feature>
<dbReference type="GO" id="GO:0015297">
    <property type="term" value="F:antiporter activity"/>
    <property type="evidence" value="ECO:0007669"/>
    <property type="project" value="UniProtKB-KW"/>
</dbReference>
<keyword evidence="5" id="KW-0813">Transport</keyword>
<dbReference type="PIRSF" id="PIRSF006603">
    <property type="entry name" value="DinF"/>
    <property type="match status" value="1"/>
</dbReference>
<dbReference type="RefSeq" id="WP_249314716.1">
    <property type="nucleotide sequence ID" value="NZ_JACRSR010000001.1"/>
</dbReference>
<comment type="similarity">
    <text evidence="3">Belongs to the multi antimicrobial extrusion (MATE) (TC 2.A.66.1) family.</text>
</comment>
<dbReference type="GO" id="GO:0005886">
    <property type="term" value="C:plasma membrane"/>
    <property type="evidence" value="ECO:0007669"/>
    <property type="project" value="UniProtKB-SubCell"/>
</dbReference>
<keyword evidence="7" id="KW-1003">Cell membrane</keyword>
<comment type="function">
    <text evidence="1">Multidrug efflux pump.</text>
</comment>
<evidence type="ECO:0000313" key="15">
    <source>
        <dbReference type="Proteomes" id="UP000623172"/>
    </source>
</evidence>
<keyword evidence="9 13" id="KW-1133">Transmembrane helix</keyword>
<dbReference type="AlphaFoldDB" id="A0A926D3A3"/>
<keyword evidence="11 13" id="KW-0472">Membrane</keyword>
<evidence type="ECO:0000256" key="11">
    <source>
        <dbReference type="ARBA" id="ARBA00023136"/>
    </source>
</evidence>
<feature type="transmembrane region" description="Helical" evidence="13">
    <location>
        <begin position="383"/>
        <end position="404"/>
    </location>
</feature>